<dbReference type="EMBL" id="KK105515">
    <property type="protein sequence ID" value="KIY92554.1"/>
    <property type="molecule type" value="Genomic_DNA"/>
</dbReference>
<dbReference type="PANTHER" id="PTHR23291:SF50">
    <property type="entry name" value="PROTEIN LIFEGUARD 4"/>
    <property type="match status" value="1"/>
</dbReference>
<dbReference type="AlphaFoldDB" id="A0A0D2LL00"/>
<organism evidence="6 7">
    <name type="scientific">Monoraphidium neglectum</name>
    <dbReference type="NCBI Taxonomy" id="145388"/>
    <lineage>
        <taxon>Eukaryota</taxon>
        <taxon>Viridiplantae</taxon>
        <taxon>Chlorophyta</taxon>
        <taxon>core chlorophytes</taxon>
        <taxon>Chlorophyceae</taxon>
        <taxon>CS clade</taxon>
        <taxon>Sphaeropleales</taxon>
        <taxon>Selenastraceae</taxon>
        <taxon>Monoraphidium</taxon>
    </lineage>
</organism>
<evidence type="ECO:0000256" key="5">
    <source>
        <dbReference type="RuleBase" id="RU004379"/>
    </source>
</evidence>
<gene>
    <name evidence="6" type="ORF">MNEG_15408</name>
</gene>
<dbReference type="OrthoDB" id="7933078at2759"/>
<keyword evidence="7" id="KW-1185">Reference proteome</keyword>
<dbReference type="STRING" id="145388.A0A0D2LL00"/>
<accession>A0A0D2LL00</accession>
<reference evidence="6 7" key="1">
    <citation type="journal article" date="2013" name="BMC Genomics">
        <title>Reconstruction of the lipid metabolism for the microalga Monoraphidium neglectum from its genome sequence reveals characteristics suitable for biofuel production.</title>
        <authorList>
            <person name="Bogen C."/>
            <person name="Al-Dilaimi A."/>
            <person name="Albersmeier A."/>
            <person name="Wichmann J."/>
            <person name="Grundmann M."/>
            <person name="Rupp O."/>
            <person name="Lauersen K.J."/>
            <person name="Blifernez-Klassen O."/>
            <person name="Kalinowski J."/>
            <person name="Goesmann A."/>
            <person name="Mussgnug J.H."/>
            <person name="Kruse O."/>
        </authorList>
    </citation>
    <scope>NUCLEOTIDE SEQUENCE [LARGE SCALE GENOMIC DNA]</scope>
    <source>
        <strain evidence="6 7">SAG 48.87</strain>
    </source>
</reference>
<sequence length="223" mass="23055">MSASVKRPDAYPAYHPVGQDVEQGGSVDYKGASQAHEFMRKGFVNKVFGILAAQLILTALVAAPIVLAAPVKGFVAANSWVVALASLGSLVLILVLSFSESARHTHPTNLLLLAAFTALEGIAVGAISASYDLHTVGLAVVITGGITAALAAYAARTKTDYTARGGMLFTALVALILTGLIGAFTRSSAFDLVVAGGGALLFGCYIVYDVQMLIGGEHTKFQL</sequence>
<dbReference type="PANTHER" id="PTHR23291">
    <property type="entry name" value="BAX INHIBITOR-RELATED"/>
    <property type="match status" value="1"/>
</dbReference>
<protein>
    <recommendedName>
        <fullName evidence="8">Transmembrane BAX inhibitor motif-containing protein 4</fullName>
    </recommendedName>
</protein>
<feature type="transmembrane region" description="Helical" evidence="5">
    <location>
        <begin position="47"/>
        <end position="71"/>
    </location>
</feature>
<feature type="transmembrane region" description="Helical" evidence="5">
    <location>
        <begin position="135"/>
        <end position="155"/>
    </location>
</feature>
<dbReference type="RefSeq" id="XP_013891574.1">
    <property type="nucleotide sequence ID" value="XM_014036120.1"/>
</dbReference>
<proteinExistence type="inferred from homology"/>
<feature type="transmembrane region" description="Helical" evidence="5">
    <location>
        <begin position="167"/>
        <end position="184"/>
    </location>
</feature>
<keyword evidence="4 5" id="KW-0472">Membrane</keyword>
<dbReference type="GeneID" id="25733066"/>
<comment type="similarity">
    <text evidence="5">Belongs to the BI1 family.</text>
</comment>
<feature type="non-terminal residue" evidence="6">
    <location>
        <position position="223"/>
    </location>
</feature>
<feature type="transmembrane region" description="Helical" evidence="5">
    <location>
        <begin position="110"/>
        <end position="129"/>
    </location>
</feature>
<dbReference type="InterPro" id="IPR006214">
    <property type="entry name" value="Bax_inhibitor_1-related"/>
</dbReference>
<keyword evidence="3 5" id="KW-1133">Transmembrane helix</keyword>
<name>A0A0D2LL00_9CHLO</name>
<dbReference type="GO" id="GO:0016020">
    <property type="term" value="C:membrane"/>
    <property type="evidence" value="ECO:0007669"/>
    <property type="project" value="UniProtKB-SubCell"/>
</dbReference>
<evidence type="ECO:0000256" key="3">
    <source>
        <dbReference type="ARBA" id="ARBA00022989"/>
    </source>
</evidence>
<comment type="subcellular location">
    <subcellularLocation>
        <location evidence="1">Membrane</location>
        <topology evidence="1">Multi-pass membrane protein</topology>
    </subcellularLocation>
</comment>
<evidence type="ECO:0000313" key="7">
    <source>
        <dbReference type="Proteomes" id="UP000054498"/>
    </source>
</evidence>
<evidence type="ECO:0000256" key="2">
    <source>
        <dbReference type="ARBA" id="ARBA00022692"/>
    </source>
</evidence>
<dbReference type="KEGG" id="mng:MNEG_15408"/>
<evidence type="ECO:0000313" key="6">
    <source>
        <dbReference type="EMBL" id="KIY92554.1"/>
    </source>
</evidence>
<evidence type="ECO:0000256" key="4">
    <source>
        <dbReference type="ARBA" id="ARBA00023136"/>
    </source>
</evidence>
<feature type="transmembrane region" description="Helical" evidence="5">
    <location>
        <begin position="77"/>
        <end position="98"/>
    </location>
</feature>
<dbReference type="Proteomes" id="UP000054498">
    <property type="component" value="Unassembled WGS sequence"/>
</dbReference>
<feature type="transmembrane region" description="Helical" evidence="5">
    <location>
        <begin position="190"/>
        <end position="208"/>
    </location>
</feature>
<evidence type="ECO:0000256" key="1">
    <source>
        <dbReference type="ARBA" id="ARBA00004141"/>
    </source>
</evidence>
<dbReference type="Pfam" id="PF01027">
    <property type="entry name" value="Bax1-I"/>
    <property type="match status" value="1"/>
</dbReference>
<evidence type="ECO:0008006" key="8">
    <source>
        <dbReference type="Google" id="ProtNLM"/>
    </source>
</evidence>
<keyword evidence="2 5" id="KW-0812">Transmembrane</keyword>